<evidence type="ECO:0008006" key="6">
    <source>
        <dbReference type="Google" id="ProtNLM"/>
    </source>
</evidence>
<reference evidence="4 5" key="1">
    <citation type="submission" date="2017-12" db="EMBL/GenBank/DDBJ databases">
        <authorList>
            <person name="Paulsen S."/>
            <person name="Gram L.K."/>
        </authorList>
    </citation>
    <scope>NUCLEOTIDE SEQUENCE [LARGE SCALE GENOMIC DNA]</scope>
    <source>
        <strain evidence="3 5">S2231</strain>
        <strain evidence="2 4">S2233</strain>
    </source>
</reference>
<feature type="transmembrane region" description="Helical" evidence="1">
    <location>
        <begin position="54"/>
        <end position="73"/>
    </location>
</feature>
<keyword evidence="1" id="KW-0812">Transmembrane</keyword>
<dbReference type="Proteomes" id="UP000307706">
    <property type="component" value="Unassembled WGS sequence"/>
</dbReference>
<protein>
    <recommendedName>
        <fullName evidence="6">Hydrolase</fullName>
    </recommendedName>
</protein>
<reference evidence="4 5" key="2">
    <citation type="submission" date="2019-06" db="EMBL/GenBank/DDBJ databases">
        <title>Co-occurence of chitin degradation, pigmentation and bioactivity in marine Pseudoalteromonas.</title>
        <authorList>
            <person name="Sonnenschein E.C."/>
            <person name="Bech P.K."/>
        </authorList>
    </citation>
    <scope>NUCLEOTIDE SEQUENCE [LARGE SCALE GENOMIC DNA]</scope>
    <source>
        <strain evidence="5">S2231</strain>
        <strain evidence="2 4">S2233</strain>
    </source>
</reference>
<keyword evidence="1" id="KW-0472">Membrane</keyword>
<reference evidence="3" key="3">
    <citation type="submission" date="2019-09" db="EMBL/GenBank/DDBJ databases">
        <title>Co-occurence of chitin degradation, pigmentation and bioactivity in marine Pseudoalteromonas.</title>
        <authorList>
            <person name="Sonnenschein E.C."/>
            <person name="Bech P.K."/>
        </authorList>
    </citation>
    <scope>NUCLEOTIDE SEQUENCE</scope>
    <source>
        <strain evidence="3">S2231</strain>
    </source>
</reference>
<dbReference type="OrthoDB" id="272996at2"/>
<evidence type="ECO:0000313" key="3">
    <source>
        <dbReference type="EMBL" id="TMP55855.1"/>
    </source>
</evidence>
<feature type="transmembrane region" description="Helical" evidence="1">
    <location>
        <begin position="94"/>
        <end position="117"/>
    </location>
</feature>
<name>A0A5S3XMM2_9GAMM</name>
<organism evidence="3 5">
    <name type="scientific">Pseudoalteromonas citrea</name>
    <dbReference type="NCBI Taxonomy" id="43655"/>
    <lineage>
        <taxon>Bacteria</taxon>
        <taxon>Pseudomonadati</taxon>
        <taxon>Pseudomonadota</taxon>
        <taxon>Gammaproteobacteria</taxon>
        <taxon>Alteromonadales</taxon>
        <taxon>Pseudoalteromonadaceae</taxon>
        <taxon>Pseudoalteromonas</taxon>
    </lineage>
</organism>
<feature type="transmembrane region" description="Helical" evidence="1">
    <location>
        <begin position="12"/>
        <end position="34"/>
    </location>
</feature>
<gene>
    <name evidence="3" type="ORF">CWB96_16455</name>
    <name evidence="2" type="ORF">CWB97_06110</name>
</gene>
<evidence type="ECO:0000313" key="5">
    <source>
        <dbReference type="Proteomes" id="UP000307706"/>
    </source>
</evidence>
<dbReference type="Pfam" id="PF04307">
    <property type="entry name" value="YdjM"/>
    <property type="match status" value="1"/>
</dbReference>
<feature type="transmembrane region" description="Helical" evidence="1">
    <location>
        <begin position="137"/>
        <end position="158"/>
    </location>
</feature>
<dbReference type="EMBL" id="PNCL01000093">
    <property type="protein sequence ID" value="TMP55855.1"/>
    <property type="molecule type" value="Genomic_DNA"/>
</dbReference>
<dbReference type="AlphaFoldDB" id="A0A5S3XMM2"/>
<keyword evidence="1" id="KW-1133">Transmembrane helix</keyword>
<evidence type="ECO:0000256" key="1">
    <source>
        <dbReference type="SAM" id="Phobius"/>
    </source>
</evidence>
<accession>A0A5S3XMM2</accession>
<dbReference type="RefSeq" id="WP_138595779.1">
    <property type="nucleotide sequence ID" value="NZ_PNCK01000020.1"/>
</dbReference>
<keyword evidence="4" id="KW-1185">Reference proteome</keyword>
<evidence type="ECO:0000313" key="4">
    <source>
        <dbReference type="Proteomes" id="UP000305730"/>
    </source>
</evidence>
<dbReference type="EMBL" id="PNCK01000020">
    <property type="protein sequence ID" value="TMP44614.1"/>
    <property type="molecule type" value="Genomic_DNA"/>
</dbReference>
<dbReference type="Proteomes" id="UP000305730">
    <property type="component" value="Unassembled WGS sequence"/>
</dbReference>
<comment type="caution">
    <text evidence="3">The sequence shown here is derived from an EMBL/GenBank/DDBJ whole genome shotgun (WGS) entry which is preliminary data.</text>
</comment>
<sequence>MPFTPIHMGPALLVKPILAGHISLMVFGWTQIVIDLQPLYVLLTGEGQLHGITHTYLGAIIIAMFSAVSGKYLSEFAFKITKKIHHSAVSIIRWRVAFTSAFIGSISHVFLDSIMHYDMAPFYPFSTYNGLLGVTSLKSLHLFCLYSGLLGACLYGLIKWYKIKQHDPAC</sequence>
<dbReference type="InterPro" id="IPR007404">
    <property type="entry name" value="YdjM-like"/>
</dbReference>
<proteinExistence type="predicted"/>
<evidence type="ECO:0000313" key="2">
    <source>
        <dbReference type="EMBL" id="TMP44614.1"/>
    </source>
</evidence>